<accession>A0A645DRV7</accession>
<organism evidence="2">
    <name type="scientific">bioreactor metagenome</name>
    <dbReference type="NCBI Taxonomy" id="1076179"/>
    <lineage>
        <taxon>unclassified sequences</taxon>
        <taxon>metagenomes</taxon>
        <taxon>ecological metagenomes</taxon>
    </lineage>
</organism>
<dbReference type="AntiFam" id="ANF00093">
    <property type="entry name" value="Shadow ORF (opposite nagR)"/>
</dbReference>
<evidence type="ECO:0000313" key="2">
    <source>
        <dbReference type="EMBL" id="MPM92067.1"/>
    </source>
</evidence>
<feature type="region of interest" description="Disordered" evidence="1">
    <location>
        <begin position="48"/>
        <end position="67"/>
    </location>
</feature>
<evidence type="ECO:0000256" key="1">
    <source>
        <dbReference type="SAM" id="MobiDB-lite"/>
    </source>
</evidence>
<dbReference type="EMBL" id="VSSQ01039046">
    <property type="protein sequence ID" value="MPM92067.1"/>
    <property type="molecule type" value="Genomic_DNA"/>
</dbReference>
<name>A0A645DRV7_9ZZZZ</name>
<sequence length="261" mass="29443">MALAHHADIAFIEQPARMQIGGRALRRNQRQIDIAALQSLVQRQMLGRHHSHAHTGRALAQHGQKRQHHRLQRVIRGGNAQRHMCRSRIKGLGTQQRFGIAQQFLERPGQCQRAQRGGDAALRAHEQGIVEALAQSRQHAADRRLGQRQTLGSARHAALVQQRIQGLEQIQVQTLDISRHDFTNQKYRLDLFHHRPHHFPIPFDRSPACTAFTGPPTTCRAPPKTSSSASSLPRAFIRRFPSLAVPDFLIAASAFIHWNSV</sequence>
<protein>
    <submittedName>
        <fullName evidence="2">Uncharacterized protein</fullName>
    </submittedName>
</protein>
<reference evidence="2" key="1">
    <citation type="submission" date="2019-08" db="EMBL/GenBank/DDBJ databases">
        <authorList>
            <person name="Kucharzyk K."/>
            <person name="Murdoch R.W."/>
            <person name="Higgins S."/>
            <person name="Loffler F."/>
        </authorList>
    </citation>
    <scope>NUCLEOTIDE SEQUENCE</scope>
</reference>
<dbReference type="AlphaFoldDB" id="A0A645DRV7"/>
<gene>
    <name evidence="2" type="ORF">SDC9_139201</name>
</gene>
<proteinExistence type="predicted"/>
<comment type="caution">
    <text evidence="2">The sequence shown here is derived from an EMBL/GenBank/DDBJ whole genome shotgun (WGS) entry which is preliminary data.</text>
</comment>